<dbReference type="GeneID" id="37019967"/>
<dbReference type="OrthoDB" id="3366421at2759"/>
<dbReference type="AlphaFoldDB" id="A0A316VHX7"/>
<feature type="region of interest" description="Disordered" evidence="1">
    <location>
        <begin position="521"/>
        <end position="541"/>
    </location>
</feature>
<dbReference type="RefSeq" id="XP_025357541.1">
    <property type="nucleotide sequence ID" value="XM_025498186.1"/>
</dbReference>
<feature type="compositionally biased region" description="Polar residues" evidence="1">
    <location>
        <begin position="622"/>
        <end position="633"/>
    </location>
</feature>
<organism evidence="2 3">
    <name type="scientific">Meira miltonrushii</name>
    <dbReference type="NCBI Taxonomy" id="1280837"/>
    <lineage>
        <taxon>Eukaryota</taxon>
        <taxon>Fungi</taxon>
        <taxon>Dikarya</taxon>
        <taxon>Basidiomycota</taxon>
        <taxon>Ustilaginomycotina</taxon>
        <taxon>Exobasidiomycetes</taxon>
        <taxon>Exobasidiales</taxon>
        <taxon>Brachybasidiaceae</taxon>
        <taxon>Meira</taxon>
    </lineage>
</organism>
<feature type="compositionally biased region" description="Basic residues" evidence="1">
    <location>
        <begin position="688"/>
        <end position="697"/>
    </location>
</feature>
<dbReference type="Proteomes" id="UP000245771">
    <property type="component" value="Unassembled WGS sequence"/>
</dbReference>
<feature type="region of interest" description="Disordered" evidence="1">
    <location>
        <begin position="622"/>
        <end position="697"/>
    </location>
</feature>
<evidence type="ECO:0000256" key="1">
    <source>
        <dbReference type="SAM" id="MobiDB-lite"/>
    </source>
</evidence>
<accession>A0A316VHX7</accession>
<evidence type="ECO:0000313" key="2">
    <source>
        <dbReference type="EMBL" id="PWN37239.1"/>
    </source>
</evidence>
<evidence type="ECO:0008006" key="4">
    <source>
        <dbReference type="Google" id="ProtNLM"/>
    </source>
</evidence>
<evidence type="ECO:0000313" key="3">
    <source>
        <dbReference type="Proteomes" id="UP000245771"/>
    </source>
</evidence>
<dbReference type="InParanoid" id="A0A316VHX7"/>
<reference evidence="2 3" key="1">
    <citation type="journal article" date="2018" name="Mol. Biol. Evol.">
        <title>Broad Genomic Sampling Reveals a Smut Pathogenic Ancestry of the Fungal Clade Ustilaginomycotina.</title>
        <authorList>
            <person name="Kijpornyongpan T."/>
            <person name="Mondo S.J."/>
            <person name="Barry K."/>
            <person name="Sandor L."/>
            <person name="Lee J."/>
            <person name="Lipzen A."/>
            <person name="Pangilinan J."/>
            <person name="LaButti K."/>
            <person name="Hainaut M."/>
            <person name="Henrissat B."/>
            <person name="Grigoriev I.V."/>
            <person name="Spatafora J.W."/>
            <person name="Aime M.C."/>
        </authorList>
    </citation>
    <scope>NUCLEOTIDE SEQUENCE [LARGE SCALE GENOMIC DNA]</scope>
    <source>
        <strain evidence="2 3">MCA 3882</strain>
    </source>
</reference>
<keyword evidence="3" id="KW-1185">Reference proteome</keyword>
<protein>
    <recommendedName>
        <fullName evidence="4">CUE domain-containing protein</fullName>
    </recommendedName>
</protein>
<sequence>MAVTRYDLGQNSASVIEALSQVPSKELVILLTQHATLPRLITNSLHILAINTVQNGLKGLRNEQQKYADQIANILRRLISRGDPSQARRLVPTHASLIDLAVCMNSKDILARLVDEKGAEDILKAVVTAYSSASSSKDTGSIAPAAKVLARLLYALPRWKHASNAAARKGQTSKAPFPSSKDVEKLFDSFQKHYLSIKLSTTVTAADESKLYSKISILEATWALLERQVSIDALHAADLDRLLANSTNNSGVAPLVDLPLFVDLALVKPLVPLLRKIGARSQSLDLLAQKIETLSSKEGSSISSLSSAWKQVVDLSQRDTVIQGRSHSSINPELLSTITAIMPQWEQHLDKLKDKLSNSPYLDQSNDLIIQMLLDEGEPQIGDIGAPSTSTVSAQSMDPMELLRQRANVFDDEPLESSKLIYGGGKGKGRNTKIALGSGLSDEMKAAIIARAEAPDSDEEDREEWDPFAESSGMNRLEVGFEEELDEEGDQYTGNVSIRKPAADEEGSEEEQDHIEEAEADGRHGGAGHGAIHSNTAKANVESERAAERIMITAWKESGPGLFEKQHRGSSGRKQLVARLNDIPTSNKRWDDQLIESWATMFNRNPRKDKLLANVDDLMRIGNTNRAPIPSTQDSEDGISENRSKFGPDRGRGGRILGGGGQHSRGGGRGGNRGGRGRGGGGGNNRGNRGKPGRGGH</sequence>
<feature type="compositionally biased region" description="Gly residues" evidence="1">
    <location>
        <begin position="654"/>
        <end position="685"/>
    </location>
</feature>
<gene>
    <name evidence="2" type="ORF">FA14DRAFT_159382</name>
</gene>
<dbReference type="EMBL" id="KZ819602">
    <property type="protein sequence ID" value="PWN37239.1"/>
    <property type="molecule type" value="Genomic_DNA"/>
</dbReference>
<feature type="compositionally biased region" description="Basic and acidic residues" evidence="1">
    <location>
        <begin position="640"/>
        <end position="652"/>
    </location>
</feature>
<name>A0A316VHX7_9BASI</name>
<proteinExistence type="predicted"/>